<comment type="caution">
    <text evidence="1">The sequence shown here is derived from an EMBL/GenBank/DDBJ whole genome shotgun (WGS) entry which is preliminary data.</text>
</comment>
<dbReference type="AlphaFoldDB" id="A0A5J4VGU3"/>
<sequence length="85" mass="9281">MNELNSKQTHIENPWDVTSDNCQQPLYSVVDGDGSVSCFSGANDGMDAAARFEVRDVGHTQILFKPSVLLLISCIMGLKVLPKVQ</sequence>
<protein>
    <submittedName>
        <fullName evidence="1">Uncharacterized protein</fullName>
    </submittedName>
</protein>
<reference evidence="1 2" key="1">
    <citation type="submission" date="2019-03" db="EMBL/GenBank/DDBJ databases">
        <title>Single cell metagenomics reveals metabolic interactions within the superorganism composed of flagellate Streblomastix strix and complex community of Bacteroidetes bacteria on its surface.</title>
        <authorList>
            <person name="Treitli S.C."/>
            <person name="Kolisko M."/>
            <person name="Husnik F."/>
            <person name="Keeling P."/>
            <person name="Hampl V."/>
        </authorList>
    </citation>
    <scope>NUCLEOTIDE SEQUENCE [LARGE SCALE GENOMIC DNA]</scope>
    <source>
        <strain evidence="1">ST1C</strain>
    </source>
</reference>
<gene>
    <name evidence="1" type="ORF">EZS28_022908</name>
</gene>
<dbReference type="EMBL" id="SNRW01007253">
    <property type="protein sequence ID" value="KAA6381566.1"/>
    <property type="molecule type" value="Genomic_DNA"/>
</dbReference>
<accession>A0A5J4VGU3</accession>
<organism evidence="1 2">
    <name type="scientific">Streblomastix strix</name>
    <dbReference type="NCBI Taxonomy" id="222440"/>
    <lineage>
        <taxon>Eukaryota</taxon>
        <taxon>Metamonada</taxon>
        <taxon>Preaxostyla</taxon>
        <taxon>Oxymonadida</taxon>
        <taxon>Streblomastigidae</taxon>
        <taxon>Streblomastix</taxon>
    </lineage>
</organism>
<dbReference type="Proteomes" id="UP000324800">
    <property type="component" value="Unassembled WGS sequence"/>
</dbReference>
<name>A0A5J4VGU3_9EUKA</name>
<evidence type="ECO:0000313" key="2">
    <source>
        <dbReference type="Proteomes" id="UP000324800"/>
    </source>
</evidence>
<evidence type="ECO:0000313" key="1">
    <source>
        <dbReference type="EMBL" id="KAA6381566.1"/>
    </source>
</evidence>
<dbReference type="OrthoDB" id="783974at2759"/>
<proteinExistence type="predicted"/>